<comment type="caution">
    <text evidence="1">The sequence shown here is derived from an EMBL/GenBank/DDBJ whole genome shotgun (WGS) entry which is preliminary data.</text>
</comment>
<dbReference type="EMBL" id="AAHMLI010000032">
    <property type="protein sequence ID" value="EBX8629926.1"/>
    <property type="molecule type" value="Genomic_DNA"/>
</dbReference>
<organism evidence="1">
    <name type="scientific">Salmonella enterica subsp. enterica serovar Kintambo</name>
    <dbReference type="NCBI Taxonomy" id="1192730"/>
    <lineage>
        <taxon>Bacteria</taxon>
        <taxon>Pseudomonadati</taxon>
        <taxon>Pseudomonadota</taxon>
        <taxon>Gammaproteobacteria</taxon>
        <taxon>Enterobacterales</taxon>
        <taxon>Enterobacteriaceae</taxon>
        <taxon>Salmonella</taxon>
    </lineage>
</organism>
<accession>A0A5W7S0A9</accession>
<sequence length="261" mass="29569">MTGAGNIEVPTKERLKEVILPTLFSDANAISRYGESEISSNAMDRYSSLMEKSAVSALSGSISQIVNALAEADPRTIARKPSWFSRFSGTHLEKKVRYQKARMNVESLIGEGKSFMEHVYEMLHALEDLMVIHHQEIERLKVYIDAGREFLREVPEEPKADDLNIVFDKPRERFARKIANLATLLASHEMSVTQMKITRAQCIDILDRFNETVNVLVPVWRQHTLSLITTTNMDPDMVSKATQAHQALMKSLHKSLEGIDK</sequence>
<protein>
    <submittedName>
        <fullName evidence="1">Protein KlaA</fullName>
    </submittedName>
</protein>
<reference evidence="1" key="1">
    <citation type="submission" date="2018-07" db="EMBL/GenBank/DDBJ databases">
        <authorList>
            <person name="Ashton P.M."/>
            <person name="Dallman T."/>
            <person name="Nair S."/>
            <person name="De Pinna E."/>
            <person name="Peters T."/>
            <person name="Grant K."/>
        </authorList>
    </citation>
    <scope>NUCLEOTIDE SEQUENCE</scope>
    <source>
        <strain evidence="1">242348</strain>
    </source>
</reference>
<gene>
    <name evidence="1" type="ORF">DTU03_20825</name>
</gene>
<evidence type="ECO:0000313" key="1">
    <source>
        <dbReference type="EMBL" id="EBX8629926.1"/>
    </source>
</evidence>
<proteinExistence type="predicted"/>
<dbReference type="AlphaFoldDB" id="A0A5W7S0A9"/>
<name>A0A5W7S0A9_SALET</name>
<dbReference type="InterPro" id="IPR008863">
    <property type="entry name" value="Toxic_anion-R_TelA"/>
</dbReference>
<dbReference type="Pfam" id="PF05816">
    <property type="entry name" value="TelA"/>
    <property type="match status" value="1"/>
</dbReference>